<dbReference type="Proteomes" id="UP000324222">
    <property type="component" value="Unassembled WGS sequence"/>
</dbReference>
<evidence type="ECO:0000313" key="2">
    <source>
        <dbReference type="EMBL" id="MPD03469.1"/>
    </source>
</evidence>
<feature type="compositionally biased region" description="Basic residues" evidence="1">
    <location>
        <begin position="10"/>
        <end position="34"/>
    </location>
</feature>
<gene>
    <name evidence="2" type="ORF">E2C01_099109</name>
</gene>
<reference evidence="2 3" key="1">
    <citation type="submission" date="2019-05" db="EMBL/GenBank/DDBJ databases">
        <title>Another draft genome of Portunus trituberculatus and its Hox gene families provides insights of decapod evolution.</title>
        <authorList>
            <person name="Jeong J.-H."/>
            <person name="Song I."/>
            <person name="Kim S."/>
            <person name="Choi T."/>
            <person name="Kim D."/>
            <person name="Ryu S."/>
            <person name="Kim W."/>
        </authorList>
    </citation>
    <scope>NUCLEOTIDE SEQUENCE [LARGE SCALE GENOMIC DNA]</scope>
    <source>
        <tissue evidence="2">Muscle</tissue>
    </source>
</reference>
<dbReference type="EMBL" id="VSRR010136237">
    <property type="protein sequence ID" value="MPD03469.1"/>
    <property type="molecule type" value="Genomic_DNA"/>
</dbReference>
<feature type="region of interest" description="Disordered" evidence="1">
    <location>
        <begin position="1"/>
        <end position="34"/>
    </location>
</feature>
<keyword evidence="3" id="KW-1185">Reference proteome</keyword>
<comment type="caution">
    <text evidence="2">The sequence shown here is derived from an EMBL/GenBank/DDBJ whole genome shotgun (WGS) entry which is preliminary data.</text>
</comment>
<sequence length="56" mass="7154">MRRHQEYYHNHHRHHRYHRHHRHHHHHYRQQNHFHLHCSQSHSVSPCPPNLSCSLP</sequence>
<organism evidence="2 3">
    <name type="scientific">Portunus trituberculatus</name>
    <name type="common">Swimming crab</name>
    <name type="synonym">Neptunus trituberculatus</name>
    <dbReference type="NCBI Taxonomy" id="210409"/>
    <lineage>
        <taxon>Eukaryota</taxon>
        <taxon>Metazoa</taxon>
        <taxon>Ecdysozoa</taxon>
        <taxon>Arthropoda</taxon>
        <taxon>Crustacea</taxon>
        <taxon>Multicrustacea</taxon>
        <taxon>Malacostraca</taxon>
        <taxon>Eumalacostraca</taxon>
        <taxon>Eucarida</taxon>
        <taxon>Decapoda</taxon>
        <taxon>Pleocyemata</taxon>
        <taxon>Brachyura</taxon>
        <taxon>Eubrachyura</taxon>
        <taxon>Portunoidea</taxon>
        <taxon>Portunidae</taxon>
        <taxon>Portuninae</taxon>
        <taxon>Portunus</taxon>
    </lineage>
</organism>
<dbReference type="AlphaFoldDB" id="A0A5B7KEJ9"/>
<accession>A0A5B7KEJ9</accession>
<proteinExistence type="predicted"/>
<evidence type="ECO:0000313" key="3">
    <source>
        <dbReference type="Proteomes" id="UP000324222"/>
    </source>
</evidence>
<protein>
    <submittedName>
        <fullName evidence="2">Uncharacterized protein</fullName>
    </submittedName>
</protein>
<name>A0A5B7KEJ9_PORTR</name>
<evidence type="ECO:0000256" key="1">
    <source>
        <dbReference type="SAM" id="MobiDB-lite"/>
    </source>
</evidence>